<dbReference type="Pfam" id="PF04567">
    <property type="entry name" value="RNA_pol_Rpb2_5"/>
    <property type="match status" value="1"/>
</dbReference>
<dbReference type="GO" id="GO:0005829">
    <property type="term" value="C:cytosol"/>
    <property type="evidence" value="ECO:0007669"/>
    <property type="project" value="UniProtKB-SubCell"/>
</dbReference>
<keyword evidence="7" id="KW-0399">Innate immunity</keyword>
<evidence type="ECO:0000256" key="8">
    <source>
        <dbReference type="ARBA" id="ARBA00022679"/>
    </source>
</evidence>
<dbReference type="InterPro" id="IPR037033">
    <property type="entry name" value="DNA-dir_RNAP_su2_hyb_sf"/>
</dbReference>
<evidence type="ECO:0000256" key="17">
    <source>
        <dbReference type="ARBA" id="ARBA00064375"/>
    </source>
</evidence>
<comment type="caution">
    <text evidence="27">The sequence shown here is derived from an EMBL/GenBank/DDBJ whole genome shotgun (WGS) entry which is preliminary data.</text>
</comment>
<dbReference type="Pfam" id="PF04566">
    <property type="entry name" value="RNA_pol_Rpb2_4"/>
    <property type="match status" value="1"/>
</dbReference>
<evidence type="ECO:0000259" key="26">
    <source>
        <dbReference type="Pfam" id="PF04567"/>
    </source>
</evidence>
<dbReference type="Pfam" id="PF00562">
    <property type="entry name" value="RNA_pol_Rpb2_6"/>
    <property type="match status" value="1"/>
</dbReference>
<keyword evidence="6" id="KW-0963">Cytoplasm</keyword>
<dbReference type="Proteomes" id="UP000549394">
    <property type="component" value="Unassembled WGS sequence"/>
</dbReference>
<dbReference type="GO" id="GO:0000428">
    <property type="term" value="C:DNA-directed RNA polymerase complex"/>
    <property type="evidence" value="ECO:0007669"/>
    <property type="project" value="UniProtKB-KW"/>
</dbReference>
<keyword evidence="14" id="KW-0051">Antiviral defense</keyword>
<evidence type="ECO:0000256" key="16">
    <source>
        <dbReference type="ARBA" id="ARBA00023242"/>
    </source>
</evidence>
<evidence type="ECO:0000256" key="19">
    <source>
        <dbReference type="RuleBase" id="RU363031"/>
    </source>
</evidence>
<dbReference type="Pfam" id="PF04565">
    <property type="entry name" value="RNA_pol_Rpb2_3"/>
    <property type="match status" value="1"/>
</dbReference>
<dbReference type="InterPro" id="IPR007120">
    <property type="entry name" value="DNA-dir_RNAP_su2_dom"/>
</dbReference>
<dbReference type="GO" id="GO:0006383">
    <property type="term" value="P:transcription by RNA polymerase III"/>
    <property type="evidence" value="ECO:0007669"/>
    <property type="project" value="UniProtKB-ARBA"/>
</dbReference>
<evidence type="ECO:0000259" key="23">
    <source>
        <dbReference type="Pfam" id="PF04563"/>
    </source>
</evidence>
<evidence type="ECO:0000256" key="14">
    <source>
        <dbReference type="ARBA" id="ARBA00023118"/>
    </source>
</evidence>
<evidence type="ECO:0000256" key="2">
    <source>
        <dbReference type="ARBA" id="ARBA00004123"/>
    </source>
</evidence>
<feature type="domain" description="RNA polymerase Rpb2" evidence="22">
    <location>
        <begin position="185"/>
        <end position="361"/>
    </location>
</feature>
<evidence type="ECO:0000259" key="20">
    <source>
        <dbReference type="Pfam" id="PF00562"/>
    </source>
</evidence>
<keyword evidence="15 19" id="KW-0804">Transcription</keyword>
<dbReference type="GO" id="GO:0003899">
    <property type="term" value="F:DNA-directed RNA polymerase activity"/>
    <property type="evidence" value="ECO:0007669"/>
    <property type="project" value="UniProtKB-EC"/>
</dbReference>
<evidence type="ECO:0000256" key="4">
    <source>
        <dbReference type="ARBA" id="ARBA00006835"/>
    </source>
</evidence>
<evidence type="ECO:0000259" key="21">
    <source>
        <dbReference type="Pfam" id="PF04560"/>
    </source>
</evidence>
<evidence type="ECO:0000256" key="15">
    <source>
        <dbReference type="ARBA" id="ARBA00023163"/>
    </source>
</evidence>
<dbReference type="GO" id="GO:0051607">
    <property type="term" value="P:defense response to virus"/>
    <property type="evidence" value="ECO:0007669"/>
    <property type="project" value="UniProtKB-KW"/>
</dbReference>
<evidence type="ECO:0000256" key="3">
    <source>
        <dbReference type="ARBA" id="ARBA00004514"/>
    </source>
</evidence>
<evidence type="ECO:0000256" key="6">
    <source>
        <dbReference type="ARBA" id="ARBA00022490"/>
    </source>
</evidence>
<evidence type="ECO:0000256" key="13">
    <source>
        <dbReference type="ARBA" id="ARBA00022859"/>
    </source>
</evidence>
<feature type="domain" description="RNA polymerase Rpb2" evidence="24">
    <location>
        <begin position="436"/>
        <end position="500"/>
    </location>
</feature>
<evidence type="ECO:0000259" key="24">
    <source>
        <dbReference type="Pfam" id="PF04565"/>
    </source>
</evidence>
<evidence type="ECO:0000256" key="9">
    <source>
        <dbReference type="ARBA" id="ARBA00022695"/>
    </source>
</evidence>
<dbReference type="Gene3D" id="2.40.270.10">
    <property type="entry name" value="DNA-directed RNA polymerase, subunit 2, domain 6"/>
    <property type="match status" value="1"/>
</dbReference>
<dbReference type="InterPro" id="IPR007647">
    <property type="entry name" value="RNA_pol_Rpb2_5"/>
</dbReference>
<dbReference type="GO" id="GO:0003677">
    <property type="term" value="F:DNA binding"/>
    <property type="evidence" value="ECO:0007669"/>
    <property type="project" value="InterPro"/>
</dbReference>
<dbReference type="GO" id="GO:0032549">
    <property type="term" value="F:ribonucleoside binding"/>
    <property type="evidence" value="ECO:0007669"/>
    <property type="project" value="InterPro"/>
</dbReference>
<evidence type="ECO:0000256" key="11">
    <source>
        <dbReference type="ARBA" id="ARBA00022833"/>
    </source>
</evidence>
<dbReference type="FunFam" id="2.40.270.10:FF:000011">
    <property type="entry name" value="DNA-directed RNA polymerase subunit beta"/>
    <property type="match status" value="1"/>
</dbReference>
<dbReference type="InterPro" id="IPR007642">
    <property type="entry name" value="RNA_pol_Rpb2_2"/>
</dbReference>
<dbReference type="Pfam" id="PF04563">
    <property type="entry name" value="RNA_pol_Rpb2_1"/>
    <property type="match status" value="1"/>
</dbReference>
<evidence type="ECO:0000259" key="22">
    <source>
        <dbReference type="Pfam" id="PF04561"/>
    </source>
</evidence>
<evidence type="ECO:0000256" key="5">
    <source>
        <dbReference type="ARBA" id="ARBA00022478"/>
    </source>
</evidence>
<keyword evidence="11" id="KW-0862">Zinc</keyword>
<evidence type="ECO:0000313" key="27">
    <source>
        <dbReference type="EMBL" id="CAD5110921.1"/>
    </source>
</evidence>
<dbReference type="InterPro" id="IPR015712">
    <property type="entry name" value="DNA-dir_RNA_pol_su2"/>
</dbReference>
<keyword evidence="12" id="KW-0460">Magnesium</keyword>
<feature type="domain" description="RNA polymerase Rpb2" evidence="26">
    <location>
        <begin position="619"/>
        <end position="651"/>
    </location>
</feature>
<proteinExistence type="inferred from homology"/>
<dbReference type="GO" id="GO:0046872">
    <property type="term" value="F:metal ion binding"/>
    <property type="evidence" value="ECO:0007669"/>
    <property type="project" value="UniProtKB-KW"/>
</dbReference>
<dbReference type="GO" id="GO:0005634">
    <property type="term" value="C:nucleus"/>
    <property type="evidence" value="ECO:0007669"/>
    <property type="project" value="UniProtKB-SubCell"/>
</dbReference>
<evidence type="ECO:0000256" key="10">
    <source>
        <dbReference type="ARBA" id="ARBA00022723"/>
    </source>
</evidence>
<dbReference type="PROSITE" id="PS01166">
    <property type="entry name" value="RNA_POL_BETA"/>
    <property type="match status" value="1"/>
</dbReference>
<dbReference type="FunFam" id="3.90.1800.10:FF:000003">
    <property type="entry name" value="DNA-directed RNA polymerase subunit beta"/>
    <property type="match status" value="1"/>
</dbReference>
<dbReference type="FunFam" id="2.40.50.150:FF:000003">
    <property type="entry name" value="DNA-directed RNA polymerase subunit beta"/>
    <property type="match status" value="1"/>
</dbReference>
<dbReference type="PANTHER" id="PTHR20856">
    <property type="entry name" value="DNA-DIRECTED RNA POLYMERASE I SUBUNIT 2"/>
    <property type="match status" value="1"/>
</dbReference>
<comment type="function">
    <text evidence="19">DNA-dependent RNA polymerase catalyzes the transcription of DNA into RNA using the four ribonucleoside triphosphates as substrates.</text>
</comment>
<protein>
    <recommendedName>
        <fullName evidence="19">DNA-directed RNA polymerase subunit beta</fullName>
        <ecNumber evidence="19">2.7.7.6</ecNumber>
    </recommendedName>
</protein>
<comment type="cofactor">
    <cofactor evidence="1">
        <name>Mg(2+)</name>
        <dbReference type="ChEBI" id="CHEBI:18420"/>
    </cofactor>
</comment>
<dbReference type="GO" id="GO:0045087">
    <property type="term" value="P:innate immune response"/>
    <property type="evidence" value="ECO:0007669"/>
    <property type="project" value="UniProtKB-KW"/>
</dbReference>
<keyword evidence="10" id="KW-0479">Metal-binding</keyword>
<keyword evidence="13" id="KW-0391">Immunity</keyword>
<dbReference type="Pfam" id="PF04561">
    <property type="entry name" value="RNA_pol_Rpb2_2"/>
    <property type="match status" value="1"/>
</dbReference>
<feature type="domain" description="RNA polymerase Rpb2" evidence="21">
    <location>
        <begin position="1041"/>
        <end position="1126"/>
    </location>
</feature>
<dbReference type="OrthoDB" id="10248617at2759"/>
<dbReference type="SUPFAM" id="SSF64484">
    <property type="entry name" value="beta and beta-prime subunits of DNA dependent RNA-polymerase"/>
    <property type="match status" value="1"/>
</dbReference>
<dbReference type="InterPro" id="IPR007641">
    <property type="entry name" value="RNA_pol_Rpb2_7"/>
</dbReference>
<dbReference type="NCBIfam" id="NF007175">
    <property type="entry name" value="PRK09606.1"/>
    <property type="match status" value="1"/>
</dbReference>
<dbReference type="InterPro" id="IPR007645">
    <property type="entry name" value="RNA_pol_Rpb2_3"/>
</dbReference>
<comment type="catalytic activity">
    <reaction evidence="19">
        <text>RNA(n) + a ribonucleoside 5'-triphosphate = RNA(n+1) + diphosphate</text>
        <dbReference type="Rhea" id="RHEA:21248"/>
        <dbReference type="Rhea" id="RHEA-COMP:14527"/>
        <dbReference type="Rhea" id="RHEA-COMP:17342"/>
        <dbReference type="ChEBI" id="CHEBI:33019"/>
        <dbReference type="ChEBI" id="CHEBI:61557"/>
        <dbReference type="ChEBI" id="CHEBI:140395"/>
        <dbReference type="EC" id="2.7.7.6"/>
    </reaction>
</comment>
<accession>A0A7I8V5K9</accession>
<dbReference type="FunFam" id="3.90.1100.10:FF:000006">
    <property type="entry name" value="DNA-directed RNA polymerase subunit beta"/>
    <property type="match status" value="1"/>
</dbReference>
<dbReference type="FunFam" id="3.90.1100.10:FF:000004">
    <property type="entry name" value="DNA-directed RNA polymerase subunit beta"/>
    <property type="match status" value="1"/>
</dbReference>
<evidence type="ECO:0000259" key="25">
    <source>
        <dbReference type="Pfam" id="PF04566"/>
    </source>
</evidence>
<sequence>METLEEVMLKDKVKLSEPVKKLEDKWKLLPSFLKVKGLVKQHIDSFNYFINVEIKKILKANNLITSDADEMFYLKYLNIYVGKPDIEESFNISKPISPHECRLRDITYASPITVDIEYTRGQQRIIRNNLPIGRMPLMLRCSNCVLTGKSSEELARLNECPIDPGGYFIVRGTEKVILIQEQLSKNRMIVEVDRKGLLTCSVTSSTHERKSKTVISTKDSRFYLKHNSLAEDIPIAIVMKAYGIESDQEIVHMIGTEKNIIFAMAPCIEESHRLKIFTQLQALAYIGNRIRQKRFGNSPLNKVDEARQTLHDLILSHVPVENWNFKVKAIYTALMIRRLIMAYDDEATVDDRDYVGNKRLELAGQLLSLLFEDLFKKFNSELKKIADMTIPKQRATQFDIIRHIRQDQITNGLVHAISSGNWSIKRFKMERAGVTQVLSRLSYISALGHMTRITSQFEKTRKVSGPRSLQPSQWGMLCPSDTPEGEACGLVKNLALMTHITTDLNEEPIIRLALNFGVEDVNMVLSGDFSSPLVYSVFLNGNILGIVRHYERLVQAFRAMRRAGYISEFVSIYTNLKLRAVYISSDGGRVCRPYIIVENKRPKVRQQHIDELVQGVREFEDFLKEGLVEYLDVNEENDCFISVYEDEITTETTHLEIEPFTILGVCVGLVPYPHHNQSPRNTYQCAMGKQAMGTIAYNQRNRIDTVMYNLVYPQPPLVKSRTLDLIKFDKLPAGQNATLAVMSYSGYDIEDALILNKSSVERGFGRCLVYRNQKIFMKRYANQTCDIVKGPMYDSTTRKVIDIHKALDTDGICMPGEMVENRQVMVNKETPTVTSNPLSGSNSQDKLEYRKTPVTYRSPIPSYIDKVMISSNEEESFLIKLNLRQTRTPEVGDKFSSRHGQKGVCGLIVPQEDMPFADTGICPDVIMNPHGYPSRMTVGKLLELMGSKAAVLDGKFRYGTAFGGDKIEQLSQALIDNGYNYLGKDYVTSGVTGEPLSAYIYFGPVYYQKLKHMVTDKMHARATGPRAALTRQPTEGRSRDGGLRLGEMERDCLIGYGASNLLLERLMISSDAFEVDVCSKCGLIGYSGWCNMCKSSSYVASMKMPYACKLLFQELQSMNIVPRLTLKKYNDS</sequence>
<dbReference type="InterPro" id="IPR007644">
    <property type="entry name" value="RNA_pol_bsu_protrusion"/>
</dbReference>
<comment type="subunit">
    <text evidence="17">Component of the RNA polymerase III (Pol III) complex consisting of 17 subunits: a ten-subunit catalytic core composed of POLR3A/RPC1, POLR3B/RPC2, POLR1C/RPAC1, POLR1D/RPAC2, POLR3K/RPC10, POLR2E/RPABC1, POLR2F/RPABC2, POLR2H/RPABC3, POLR2K/RPABC4 and POLR2L/RPABC5; a mobile stalk composed of two subunits POLR3H/RPC8 and CRCP/RPC9, protruding from the core and functioning primarily in transcription initiation; and additional subunits homologous to general transcription factors of the RNA polymerase II machinery, POLR3C/RPC3-POLR3F/RPC6-POLR3G/RPC7 heterotrimer required for transcription initiation and POLR3D/RPC4-POLR3E/RPC5 heterodimer involved in both transcription initiation and termination.</text>
</comment>
<dbReference type="CDD" id="cd00653">
    <property type="entry name" value="RNA_pol_B_RPB2"/>
    <property type="match status" value="1"/>
</dbReference>
<feature type="domain" description="DNA-directed RNA polymerase subunit 2 hybrid-binding" evidence="20">
    <location>
        <begin position="668"/>
        <end position="1039"/>
    </location>
</feature>
<gene>
    <name evidence="27" type="ORF">DGYR_LOCUS275</name>
</gene>
<dbReference type="Gene3D" id="2.40.50.150">
    <property type="match status" value="1"/>
</dbReference>
<evidence type="ECO:0000313" key="28">
    <source>
        <dbReference type="Proteomes" id="UP000549394"/>
    </source>
</evidence>
<dbReference type="InterPro" id="IPR007121">
    <property type="entry name" value="RNA_pol_bsu_CS"/>
</dbReference>
<name>A0A7I8V5K9_9ANNE</name>
<keyword evidence="8 19" id="KW-0808">Transferase</keyword>
<dbReference type="InterPro" id="IPR007646">
    <property type="entry name" value="RNA_pol_Rpb2_4"/>
</dbReference>
<evidence type="ECO:0000256" key="12">
    <source>
        <dbReference type="ARBA" id="ARBA00022842"/>
    </source>
</evidence>
<organism evidence="27 28">
    <name type="scientific">Dimorphilus gyrociliatus</name>
    <dbReference type="NCBI Taxonomy" id="2664684"/>
    <lineage>
        <taxon>Eukaryota</taxon>
        <taxon>Metazoa</taxon>
        <taxon>Spiralia</taxon>
        <taxon>Lophotrochozoa</taxon>
        <taxon>Annelida</taxon>
        <taxon>Polychaeta</taxon>
        <taxon>Polychaeta incertae sedis</taxon>
        <taxon>Dinophilidae</taxon>
        <taxon>Dimorphilus</taxon>
    </lineage>
</organism>
<reference evidence="27 28" key="1">
    <citation type="submission" date="2020-08" db="EMBL/GenBank/DDBJ databases">
        <authorList>
            <person name="Hejnol A."/>
        </authorList>
    </citation>
    <scope>NUCLEOTIDE SEQUENCE [LARGE SCALE GENOMIC DNA]</scope>
</reference>
<evidence type="ECO:0000256" key="7">
    <source>
        <dbReference type="ARBA" id="ARBA00022588"/>
    </source>
</evidence>
<evidence type="ECO:0000256" key="1">
    <source>
        <dbReference type="ARBA" id="ARBA00001946"/>
    </source>
</evidence>
<comment type="subcellular location">
    <subcellularLocation>
        <location evidence="3">Cytoplasm</location>
        <location evidence="3">Cytosol</location>
    </subcellularLocation>
    <subcellularLocation>
        <location evidence="2">Nucleus</location>
    </subcellularLocation>
</comment>
<feature type="domain" description="RNA polymerase Rpb2" evidence="25">
    <location>
        <begin position="537"/>
        <end position="598"/>
    </location>
</feature>
<dbReference type="FunFam" id="2.40.270.10:FF:000006">
    <property type="entry name" value="DNA-directed RNA polymerase subunit beta"/>
    <property type="match status" value="1"/>
</dbReference>
<dbReference type="EMBL" id="CAJFCJ010000001">
    <property type="protein sequence ID" value="CAD5110921.1"/>
    <property type="molecule type" value="Genomic_DNA"/>
</dbReference>
<dbReference type="InterPro" id="IPR014724">
    <property type="entry name" value="RNA_pol_RPB2_OB-fold"/>
</dbReference>
<dbReference type="Gene3D" id="3.90.1100.10">
    <property type="match status" value="2"/>
</dbReference>
<dbReference type="Gene3D" id="3.90.1800.10">
    <property type="entry name" value="RNA polymerase alpha subunit dimerisation domain"/>
    <property type="match status" value="1"/>
</dbReference>
<dbReference type="AlphaFoldDB" id="A0A7I8V5K9"/>
<dbReference type="Pfam" id="PF04560">
    <property type="entry name" value="RNA_pol_Rpb2_7"/>
    <property type="match status" value="1"/>
</dbReference>
<comment type="similarity">
    <text evidence="4 18">Belongs to the RNA polymerase beta chain family.</text>
</comment>
<evidence type="ECO:0000256" key="18">
    <source>
        <dbReference type="RuleBase" id="RU000434"/>
    </source>
</evidence>
<keyword evidence="5 19" id="KW-0240">DNA-directed RNA polymerase</keyword>
<keyword evidence="9 19" id="KW-0548">Nucleotidyltransferase</keyword>
<keyword evidence="16" id="KW-0539">Nucleus</keyword>
<dbReference type="EC" id="2.7.7.6" evidence="19"/>
<feature type="domain" description="RNA polymerase beta subunit protrusion" evidence="23">
    <location>
        <begin position="37"/>
        <end position="410"/>
    </location>
</feature>
<keyword evidence="28" id="KW-1185">Reference proteome</keyword>